<evidence type="ECO:0000256" key="9">
    <source>
        <dbReference type="ARBA" id="ARBA00022974"/>
    </source>
</evidence>
<dbReference type="Pfam" id="PF00059">
    <property type="entry name" value="Lectin_C"/>
    <property type="match status" value="1"/>
</dbReference>
<keyword evidence="12" id="KW-1015">Disulfide bond</keyword>
<dbReference type="PROSITE" id="PS01187">
    <property type="entry name" value="EGF_CA"/>
    <property type="match status" value="1"/>
</dbReference>
<dbReference type="Gene3D" id="3.10.100.10">
    <property type="entry name" value="Mannose-Binding Protein A, subunit A"/>
    <property type="match status" value="1"/>
</dbReference>
<evidence type="ECO:0000256" key="13">
    <source>
        <dbReference type="ARBA" id="ARBA00045242"/>
    </source>
</evidence>
<dbReference type="InterPro" id="IPR016187">
    <property type="entry name" value="CTDL_fold"/>
</dbReference>
<keyword evidence="21" id="KW-1185">Reference proteome</keyword>
<evidence type="ECO:0000256" key="15">
    <source>
        <dbReference type="PROSITE-ProRule" id="PRU00076"/>
    </source>
</evidence>
<keyword evidence="11 16" id="KW-0472">Membrane</keyword>
<dbReference type="PANTHER" id="PTHR14789">
    <property type="entry name" value="CHONDROLECTIN VARIANT CHODLFDELTAE"/>
    <property type="match status" value="1"/>
</dbReference>
<feature type="domain" description="EGF-like" evidence="18">
    <location>
        <begin position="304"/>
        <end position="338"/>
    </location>
</feature>
<dbReference type="PROSITE" id="PS00010">
    <property type="entry name" value="ASX_HYDROXYL"/>
    <property type="match status" value="2"/>
</dbReference>
<evidence type="ECO:0000259" key="18">
    <source>
        <dbReference type="PROSITE" id="PS50026"/>
    </source>
</evidence>
<evidence type="ECO:0000256" key="5">
    <source>
        <dbReference type="ARBA" id="ARBA00022692"/>
    </source>
</evidence>
<evidence type="ECO:0000256" key="4">
    <source>
        <dbReference type="ARBA" id="ARBA00022553"/>
    </source>
</evidence>
<evidence type="ECO:0000256" key="14">
    <source>
        <dbReference type="ARBA" id="ARBA00046453"/>
    </source>
</evidence>
<dbReference type="PANTHER" id="PTHR14789:SF9">
    <property type="entry name" value="THROMBOMODULIN"/>
    <property type="match status" value="1"/>
</dbReference>
<feature type="transmembrane region" description="Helical" evidence="16">
    <location>
        <begin position="450"/>
        <end position="471"/>
    </location>
</feature>
<dbReference type="SMART" id="SM00181">
    <property type="entry name" value="EGF"/>
    <property type="match status" value="5"/>
</dbReference>
<dbReference type="InterPro" id="IPR016186">
    <property type="entry name" value="C-type_lectin-like/link_sf"/>
</dbReference>
<evidence type="ECO:0000256" key="17">
    <source>
        <dbReference type="SAM" id="SignalP"/>
    </source>
</evidence>
<evidence type="ECO:0000313" key="21">
    <source>
        <dbReference type="Proteomes" id="UP000830375"/>
    </source>
</evidence>
<dbReference type="EMBL" id="JACTAM010000020">
    <property type="protein sequence ID" value="KAI2652316.1"/>
    <property type="molecule type" value="Genomic_DNA"/>
</dbReference>
<keyword evidence="10 16" id="KW-1133">Transmembrane helix</keyword>
<dbReference type="InterPro" id="IPR049883">
    <property type="entry name" value="NOTCH1_EGF-like"/>
</dbReference>
<evidence type="ECO:0000256" key="1">
    <source>
        <dbReference type="ARBA" id="ARBA00004479"/>
    </source>
</evidence>
<dbReference type="PROSITE" id="PS50041">
    <property type="entry name" value="C_TYPE_LECTIN_2"/>
    <property type="match status" value="1"/>
</dbReference>
<evidence type="ECO:0000256" key="16">
    <source>
        <dbReference type="SAM" id="Phobius"/>
    </source>
</evidence>
<reference evidence="20 21" key="1">
    <citation type="submission" date="2022-01" db="EMBL/GenBank/DDBJ databases">
        <title>A high-quality chromosome-level genome assembly of rohu carp, Labeo rohita.</title>
        <authorList>
            <person name="Arick M.A. II"/>
            <person name="Hsu C.-Y."/>
            <person name="Magbanua Z."/>
            <person name="Pechanova O."/>
            <person name="Grover C."/>
            <person name="Miller E."/>
            <person name="Thrash A."/>
            <person name="Ezzel L."/>
            <person name="Alam S."/>
            <person name="Benzie J."/>
            <person name="Hamilton M."/>
            <person name="Karsi A."/>
            <person name="Lawrence M.L."/>
            <person name="Peterson D.G."/>
        </authorList>
    </citation>
    <scope>NUCLEOTIDE SEQUENCE [LARGE SCALE GENOMIC DNA]</scope>
    <source>
        <strain evidence="21">BAU-BD-2019</strain>
        <tissue evidence="20">Blood</tissue>
    </source>
</reference>
<evidence type="ECO:0000259" key="19">
    <source>
        <dbReference type="PROSITE" id="PS50041"/>
    </source>
</evidence>
<comment type="subunit">
    <text evidence="14">Interacts with ITGAL, ITGAM and ITGB2. Interacts with thrombin/F2; this interaction switches the specificity of thrombin from a procoagulant to an anticoagulant and antifibrinolytic protease. Interacts with ANGP1 and ANGP2; these interactions significantly inhibit the generation of activated PC and TAFIa/CPB2 by the thrombin/thrombomodulin complex. Interacts with PF4; this interaction enhances generation of activated protein C. Interacts with HMGB1; this interaction inhibits HMGB1 inflammatory activity.</text>
</comment>
<keyword evidence="6 17" id="KW-0732">Signal</keyword>
<sequence length="503" mass="55501">MRDIIGMALALVVLRVRGENISDGFCTDGKCFVVHVDSSSFDAAQLVCQEKGGHLMTVRSQKVADDLGGLLNGASGNFWLGLKYADNQCSNPNDGLKGFKWVTGDNTTHYVNWKNDLTVCSPLCVSVSHKDGLKWTERPCNDKIEGYLCEYDNTGYCPPLSTDASVSYQTLYGFTAKEELKEIPQFTNGTLLPLRTRHICVEGYWLKAPWNCEVFNGGCENKCVQNGRSFACICPPGFELDNNGVTCSQQDDDPCDLAKCVRKCTRVGNAFACTCQSGFQLGADVKSCEHCKPGFHIEGGVCVDDDECEPEPCEHECINTDGSYYCQCFPGFIESTEDMHKCKMHCEKSICPADCDPNNNALCNCPDGFLLEDQFCVDIDECDSGFCDHACENTPGGFKCSCYEGYMLTDTNRCIKEDFEGSGSSTPFDIFIPTSRSPTDKPTSISAGSLLGIMVCIVVCILLLVCLAHCIMKRLSKMHHYDVDKGHNEIYDFQQVITEKHST</sequence>
<dbReference type="InterPro" id="IPR000742">
    <property type="entry name" value="EGF"/>
</dbReference>
<evidence type="ECO:0000256" key="7">
    <source>
        <dbReference type="ARBA" id="ARBA00022734"/>
    </source>
</evidence>
<keyword evidence="9" id="KW-0654">Proteoglycan</keyword>
<dbReference type="InterPro" id="IPR018097">
    <property type="entry name" value="EGF_Ca-bd_CS"/>
</dbReference>
<dbReference type="SMART" id="SM00034">
    <property type="entry name" value="CLECT"/>
    <property type="match status" value="1"/>
</dbReference>
<dbReference type="PROSITE" id="PS01186">
    <property type="entry name" value="EGF_2"/>
    <property type="match status" value="3"/>
</dbReference>
<dbReference type="InterPro" id="IPR001881">
    <property type="entry name" value="EGF-like_Ca-bd_dom"/>
</dbReference>
<keyword evidence="8" id="KW-0677">Repeat</keyword>
<feature type="signal peptide" evidence="17">
    <location>
        <begin position="1"/>
        <end position="18"/>
    </location>
</feature>
<comment type="function">
    <text evidence="13">Endothelial cell receptor that plays a critical role in regulating several physiological processes including hemostasis, coagulation, fibrinolysis, inflammation, and angiogenesis. Acts as a cofactor for thrombin activation of protein C/PROC on the surface of vascular endothelial cells leading to initiation of the activated protein C anticoagulant pathway. Also accelerates the activation of the plasma carboxypeptidase B2/CPB2, which catalyzes removal of C-terminal basic amino acids from its substrates including kinins or anaphylatoxins leading to fibrinolysis inhibition. Plays critical protective roles in changing the cleavage specificity of protease-activated receptor 1/PAR1, inhibiting endothelial cell permeability and inflammation. Suppresses inflammation distinctly from its anticoagulant cofactor activity by sequestering HMGB1 thereby preventing it from engaging cellular receptors such as RAGE and contributing to the inflammatory response.</text>
</comment>
<evidence type="ECO:0000256" key="10">
    <source>
        <dbReference type="ARBA" id="ARBA00022989"/>
    </source>
</evidence>
<dbReference type="Pfam" id="PF09064">
    <property type="entry name" value="EGF_Tme5"/>
    <property type="match status" value="1"/>
</dbReference>
<dbReference type="SMART" id="SM00179">
    <property type="entry name" value="EGF_CA"/>
    <property type="match status" value="4"/>
</dbReference>
<name>A0ABQ8LQY9_LABRO</name>
<dbReference type="InterPro" id="IPR001304">
    <property type="entry name" value="C-type_lectin-like"/>
</dbReference>
<dbReference type="SUPFAM" id="SSF56436">
    <property type="entry name" value="C-type lectin-like"/>
    <property type="match status" value="1"/>
</dbReference>
<keyword evidence="7" id="KW-0430">Lectin</keyword>
<evidence type="ECO:0000313" key="20">
    <source>
        <dbReference type="EMBL" id="KAI2652316.1"/>
    </source>
</evidence>
<proteinExistence type="predicted"/>
<evidence type="ECO:0000256" key="11">
    <source>
        <dbReference type="ARBA" id="ARBA00023136"/>
    </source>
</evidence>
<dbReference type="Gene3D" id="2.10.25.10">
    <property type="entry name" value="Laminin"/>
    <property type="match status" value="5"/>
</dbReference>
<keyword evidence="3 15" id="KW-0245">EGF-like domain</keyword>
<dbReference type="PIRSF" id="PIRSF001775">
    <property type="entry name" value="CD93/CD141"/>
    <property type="match status" value="1"/>
</dbReference>
<keyword evidence="5 16" id="KW-0812">Transmembrane</keyword>
<organism evidence="20 21">
    <name type="scientific">Labeo rohita</name>
    <name type="common">Indian major carp</name>
    <name type="synonym">Cyprinus rohita</name>
    <dbReference type="NCBI Taxonomy" id="84645"/>
    <lineage>
        <taxon>Eukaryota</taxon>
        <taxon>Metazoa</taxon>
        <taxon>Chordata</taxon>
        <taxon>Craniata</taxon>
        <taxon>Vertebrata</taxon>
        <taxon>Euteleostomi</taxon>
        <taxon>Actinopterygii</taxon>
        <taxon>Neopterygii</taxon>
        <taxon>Teleostei</taxon>
        <taxon>Ostariophysi</taxon>
        <taxon>Cypriniformes</taxon>
        <taxon>Cyprinidae</taxon>
        <taxon>Labeoninae</taxon>
        <taxon>Labeonini</taxon>
        <taxon>Labeo</taxon>
    </lineage>
</organism>
<dbReference type="InterPro" id="IPR015149">
    <property type="entry name" value="Tme5_EGF-like"/>
</dbReference>
<dbReference type="Pfam" id="PF07645">
    <property type="entry name" value="EGF_CA"/>
    <property type="match status" value="1"/>
</dbReference>
<dbReference type="SUPFAM" id="SSF57184">
    <property type="entry name" value="Growth factor receptor domain"/>
    <property type="match status" value="1"/>
</dbReference>
<evidence type="ECO:0000256" key="3">
    <source>
        <dbReference type="ARBA" id="ARBA00022536"/>
    </source>
</evidence>
<keyword evidence="9" id="KW-0325">Glycoprotein</keyword>
<dbReference type="Proteomes" id="UP000830375">
    <property type="component" value="Unassembled WGS sequence"/>
</dbReference>
<comment type="caution">
    <text evidence="20">The sequence shown here is derived from an EMBL/GenBank/DDBJ whole genome shotgun (WGS) entry which is preliminary data.</text>
</comment>
<dbReference type="Pfam" id="PF00008">
    <property type="entry name" value="EGF"/>
    <property type="match status" value="1"/>
</dbReference>
<dbReference type="SUPFAM" id="SSF57196">
    <property type="entry name" value="EGF/Laminin"/>
    <property type="match status" value="2"/>
</dbReference>
<comment type="caution">
    <text evidence="15">Lacks conserved residue(s) required for the propagation of feature annotation.</text>
</comment>
<feature type="domain" description="EGF-like" evidence="18">
    <location>
        <begin position="378"/>
        <end position="415"/>
    </location>
</feature>
<accession>A0ABQ8LQY9</accession>
<dbReference type="InterPro" id="IPR000152">
    <property type="entry name" value="EGF-type_Asp/Asn_hydroxyl_site"/>
</dbReference>
<evidence type="ECO:0000256" key="6">
    <source>
        <dbReference type="ARBA" id="ARBA00022729"/>
    </source>
</evidence>
<dbReference type="InterPro" id="IPR051505">
    <property type="entry name" value="C-type_lectin_domain"/>
</dbReference>
<keyword evidence="4" id="KW-0597">Phosphoprotein</keyword>
<evidence type="ECO:0000256" key="2">
    <source>
        <dbReference type="ARBA" id="ARBA00019822"/>
    </source>
</evidence>
<gene>
    <name evidence="20" type="ORF">H4Q32_015203</name>
</gene>
<feature type="domain" description="C-type lectin" evidence="19">
    <location>
        <begin position="27"/>
        <end position="143"/>
    </location>
</feature>
<protein>
    <recommendedName>
        <fullName evidence="2">Thrombomodulin</fullName>
    </recommendedName>
</protein>
<feature type="chain" id="PRO_5045046991" description="Thrombomodulin" evidence="17">
    <location>
        <begin position="19"/>
        <end position="503"/>
    </location>
</feature>
<evidence type="ECO:0000256" key="12">
    <source>
        <dbReference type="ARBA" id="ARBA00023157"/>
    </source>
</evidence>
<dbReference type="PROSITE" id="PS50026">
    <property type="entry name" value="EGF_3"/>
    <property type="match status" value="2"/>
</dbReference>
<comment type="subcellular location">
    <subcellularLocation>
        <location evidence="1">Membrane</location>
        <topology evidence="1">Single-pass type I membrane protein</topology>
    </subcellularLocation>
</comment>
<dbReference type="InterPro" id="IPR009030">
    <property type="entry name" value="Growth_fac_rcpt_cys_sf"/>
</dbReference>
<evidence type="ECO:0000256" key="8">
    <source>
        <dbReference type="ARBA" id="ARBA00022737"/>
    </source>
</evidence>